<dbReference type="Proteomes" id="UP001217089">
    <property type="component" value="Unassembled WGS sequence"/>
</dbReference>
<proteinExistence type="inferred from homology"/>
<dbReference type="SUPFAM" id="SSF53474">
    <property type="entry name" value="alpha/beta-Hydrolases"/>
    <property type="match status" value="1"/>
</dbReference>
<evidence type="ECO:0000313" key="5">
    <source>
        <dbReference type="EMBL" id="KAJ8304951.1"/>
    </source>
</evidence>
<dbReference type="InterPro" id="IPR019819">
    <property type="entry name" value="Carboxylesterase_B_CS"/>
</dbReference>
<evidence type="ECO:0000256" key="2">
    <source>
        <dbReference type="ARBA" id="ARBA00022801"/>
    </source>
</evidence>
<dbReference type="InterPro" id="IPR002018">
    <property type="entry name" value="CarbesteraseB"/>
</dbReference>
<gene>
    <name evidence="5" type="ORF">KUTeg_018534</name>
</gene>
<keyword evidence="2 3" id="KW-0378">Hydrolase</keyword>
<keyword evidence="6" id="KW-1185">Reference proteome</keyword>
<evidence type="ECO:0000313" key="6">
    <source>
        <dbReference type="Proteomes" id="UP001217089"/>
    </source>
</evidence>
<sequence>MDIMVQCKVCLIIIASAFLFSCIDCVYVQTRDGWVRGRITSEAIAFLGIPYASPPRRWEYARPARPWSGRIWDATRVRPMCIQEPCAASDPPGVCLRQMSEDCLYLNVYVPPDAEPGGNKSVLVFIHGGGFKSYTGNAQLFNGERLANKGDVILVTINYRLGALGFLVTGTTRVGATGNYAIADQRLALTWVRRNINRFGGNPDSVTIFGQSAGAISVGIHLTSHKADNLFSQAIMQSVPFSIRFKTINQAIEQGRQFAANLNCSLSDIYCLRRRSPMEIIDAQKRTTISFGFLQRFLLWGPHLDGNEVPIDLIPGFETGIFYNKPVIIGNTADEGIGYIYGAFRNQLSRNAFAAILMAAMPRYASEIFSRYYPRRVSDARNEFAELATDFVFICPCRRAAKSLMQYTNVWMYVFDHNLNFLNETKYFPFCINRACHGSELPYLFQTAHRGGFDLSFEDMQLSDEMLIYWTNFAKFGNPNGDQSVVNGEPPPEPRWPRYRIGQGQLFPSMVFRQPQSTIENEYHGVVCEALDRTRYMSN</sequence>
<evidence type="ECO:0000256" key="3">
    <source>
        <dbReference type="RuleBase" id="RU361235"/>
    </source>
</evidence>
<dbReference type="PANTHER" id="PTHR45570">
    <property type="entry name" value="CARBOXYLIC ESTER HYDROLASE"/>
    <property type="match status" value="1"/>
</dbReference>
<dbReference type="EMBL" id="JARBDR010000903">
    <property type="protein sequence ID" value="KAJ8304951.1"/>
    <property type="molecule type" value="Genomic_DNA"/>
</dbReference>
<dbReference type="InterPro" id="IPR029058">
    <property type="entry name" value="AB_hydrolase_fold"/>
</dbReference>
<comment type="caution">
    <text evidence="5">The sequence shown here is derived from an EMBL/GenBank/DDBJ whole genome shotgun (WGS) entry which is preliminary data.</text>
</comment>
<dbReference type="InterPro" id="IPR019826">
    <property type="entry name" value="Carboxylesterase_B_AS"/>
</dbReference>
<evidence type="ECO:0000256" key="1">
    <source>
        <dbReference type="ARBA" id="ARBA00005964"/>
    </source>
</evidence>
<accession>A0ABQ9EKP0</accession>
<dbReference type="Gene3D" id="3.40.50.1820">
    <property type="entry name" value="alpha/beta hydrolase"/>
    <property type="match status" value="1"/>
</dbReference>
<feature type="domain" description="Carboxylesterase type B" evidence="4">
    <location>
        <begin position="27"/>
        <end position="500"/>
    </location>
</feature>
<comment type="similarity">
    <text evidence="1 3">Belongs to the type-B carboxylesterase/lipase family.</text>
</comment>
<dbReference type="EC" id="3.1.1.-" evidence="3"/>
<dbReference type="Pfam" id="PF00135">
    <property type="entry name" value="COesterase"/>
    <property type="match status" value="1"/>
</dbReference>
<dbReference type="PROSITE" id="PS00122">
    <property type="entry name" value="CARBOXYLESTERASE_B_1"/>
    <property type="match status" value="1"/>
</dbReference>
<organism evidence="5 6">
    <name type="scientific">Tegillarca granosa</name>
    <name type="common">Malaysian cockle</name>
    <name type="synonym">Anadara granosa</name>
    <dbReference type="NCBI Taxonomy" id="220873"/>
    <lineage>
        <taxon>Eukaryota</taxon>
        <taxon>Metazoa</taxon>
        <taxon>Spiralia</taxon>
        <taxon>Lophotrochozoa</taxon>
        <taxon>Mollusca</taxon>
        <taxon>Bivalvia</taxon>
        <taxon>Autobranchia</taxon>
        <taxon>Pteriomorphia</taxon>
        <taxon>Arcoida</taxon>
        <taxon>Arcoidea</taxon>
        <taxon>Arcidae</taxon>
        <taxon>Tegillarca</taxon>
    </lineage>
</organism>
<dbReference type="PROSITE" id="PS00941">
    <property type="entry name" value="CARBOXYLESTERASE_B_2"/>
    <property type="match status" value="1"/>
</dbReference>
<protein>
    <recommendedName>
        <fullName evidence="3">Carboxylic ester hydrolase</fullName>
        <ecNumber evidence="3">3.1.1.-</ecNumber>
    </recommendedName>
</protein>
<evidence type="ECO:0000259" key="4">
    <source>
        <dbReference type="Pfam" id="PF00135"/>
    </source>
</evidence>
<reference evidence="5 6" key="1">
    <citation type="submission" date="2022-12" db="EMBL/GenBank/DDBJ databases">
        <title>Chromosome-level genome of Tegillarca granosa.</title>
        <authorList>
            <person name="Kim J."/>
        </authorList>
    </citation>
    <scope>NUCLEOTIDE SEQUENCE [LARGE SCALE GENOMIC DNA]</scope>
    <source>
        <strain evidence="5">Teg-2019</strain>
        <tissue evidence="5">Adductor muscle</tissue>
    </source>
</reference>
<dbReference type="PANTHER" id="PTHR45570:SF1">
    <property type="entry name" value="CARBOXYLIC ESTER HYDROLASE"/>
    <property type="match status" value="1"/>
</dbReference>
<name>A0ABQ9EKP0_TEGGR</name>